<protein>
    <submittedName>
        <fullName evidence="1">Uncharacterized protein</fullName>
    </submittedName>
</protein>
<reference evidence="1" key="2">
    <citation type="submission" date="2017-11" db="EMBL/GenBank/DDBJ databases">
        <title>Coralsnake Venomics: Analyses of Venom Gland Transcriptomes and Proteomes of Six Brazilian Taxa.</title>
        <authorList>
            <person name="Aird S.D."/>
            <person name="Jorge da Silva N."/>
            <person name="Qiu L."/>
            <person name="Villar-Briones A."/>
            <person name="Aparecida-Saddi V."/>
            <person name="Campos-Telles M.P."/>
            <person name="Grau M."/>
            <person name="Mikheyev A.S."/>
        </authorList>
    </citation>
    <scope>NUCLEOTIDE SEQUENCE</scope>
    <source>
        <tissue evidence="1">Venom_gland</tissue>
    </source>
</reference>
<proteinExistence type="predicted"/>
<organism evidence="1">
    <name type="scientific">Micrurus lemniscatus lemniscatus</name>
    <dbReference type="NCBI Taxonomy" id="129467"/>
    <lineage>
        <taxon>Eukaryota</taxon>
        <taxon>Metazoa</taxon>
        <taxon>Chordata</taxon>
        <taxon>Craniata</taxon>
        <taxon>Vertebrata</taxon>
        <taxon>Euteleostomi</taxon>
        <taxon>Lepidosauria</taxon>
        <taxon>Squamata</taxon>
        <taxon>Bifurcata</taxon>
        <taxon>Unidentata</taxon>
        <taxon>Episquamata</taxon>
        <taxon>Toxicofera</taxon>
        <taxon>Serpentes</taxon>
        <taxon>Colubroidea</taxon>
        <taxon>Elapidae</taxon>
        <taxon>Elapinae</taxon>
        <taxon>Micrurus</taxon>
    </lineage>
</organism>
<reference evidence="1" key="1">
    <citation type="submission" date="2017-07" db="EMBL/GenBank/DDBJ databases">
        <authorList>
            <person name="Mikheyev A."/>
            <person name="Grau M."/>
        </authorList>
    </citation>
    <scope>NUCLEOTIDE SEQUENCE</scope>
    <source>
        <tissue evidence="1">Venom_gland</tissue>
    </source>
</reference>
<evidence type="ECO:0000313" key="1">
    <source>
        <dbReference type="EMBL" id="LAA84915.1"/>
    </source>
</evidence>
<sequence>MCGFIKKKCEKAAPGIMENGDRTEKWVVICALSDFTYSGLILSPPLLQIPAFFAYLVTLEGFPLGSLENCLFCKYKGQVFPLKGMLASEPKKMKTLSARGQKPLLAFLWE</sequence>
<accession>A0A2D4IL01</accession>
<name>A0A2D4IL01_MICLE</name>
<dbReference type="EMBL" id="IACK01104900">
    <property type="protein sequence ID" value="LAA84915.1"/>
    <property type="molecule type" value="Transcribed_RNA"/>
</dbReference>
<dbReference type="AlphaFoldDB" id="A0A2D4IL01"/>